<evidence type="ECO:0000313" key="2">
    <source>
        <dbReference type="Proteomes" id="UP000031036"/>
    </source>
</evidence>
<accession>A0A0B2V837</accession>
<sequence>MLVSEPAGDPLAKQPGVESGSFLIRGESCTAKMRYKFCKLRLHVNIIIFRIFSHEIFRNYFHRTMTLPSYILVEWCILLKEECEFFCDACAHAKSQTNIDSGEISSTIDLLPFSSITHQSFGRRSRMIMHARRSRIVAVNKKLFENECSALRKANLLKWCRNLRTLIRSFGDERASDGNAVSLKIHFRCGYKFDEKSANT</sequence>
<comment type="caution">
    <text evidence="1">The sequence shown here is derived from an EMBL/GenBank/DDBJ whole genome shotgun (WGS) entry which is preliminary data.</text>
</comment>
<dbReference type="Proteomes" id="UP000031036">
    <property type="component" value="Unassembled WGS sequence"/>
</dbReference>
<keyword evidence="2" id="KW-1185">Reference proteome</keyword>
<dbReference type="AlphaFoldDB" id="A0A0B2V837"/>
<name>A0A0B2V837_TOXCA</name>
<feature type="non-terminal residue" evidence="1">
    <location>
        <position position="200"/>
    </location>
</feature>
<proteinExistence type="predicted"/>
<evidence type="ECO:0000313" key="1">
    <source>
        <dbReference type="EMBL" id="KHN79606.1"/>
    </source>
</evidence>
<gene>
    <name evidence="1" type="ORF">Tcan_00885</name>
</gene>
<dbReference type="EMBL" id="JPKZ01001893">
    <property type="protein sequence ID" value="KHN79606.1"/>
    <property type="molecule type" value="Genomic_DNA"/>
</dbReference>
<reference evidence="1 2" key="1">
    <citation type="submission" date="2014-11" db="EMBL/GenBank/DDBJ databases">
        <title>Genetic blueprint of the zoonotic pathogen Toxocara canis.</title>
        <authorList>
            <person name="Zhu X.-Q."/>
            <person name="Korhonen P.K."/>
            <person name="Cai H."/>
            <person name="Young N.D."/>
            <person name="Nejsum P."/>
            <person name="von Samson-Himmelstjerna G."/>
            <person name="Boag P.R."/>
            <person name="Tan P."/>
            <person name="Li Q."/>
            <person name="Min J."/>
            <person name="Yang Y."/>
            <person name="Wang X."/>
            <person name="Fang X."/>
            <person name="Hall R.S."/>
            <person name="Hofmann A."/>
            <person name="Sternberg P.W."/>
            <person name="Jex A.R."/>
            <person name="Gasser R.B."/>
        </authorList>
    </citation>
    <scope>NUCLEOTIDE SEQUENCE [LARGE SCALE GENOMIC DNA]</scope>
    <source>
        <strain evidence="1">PN_DK_2014</strain>
    </source>
</reference>
<protein>
    <submittedName>
        <fullName evidence="1">Uncharacterized protein</fullName>
    </submittedName>
</protein>
<organism evidence="1 2">
    <name type="scientific">Toxocara canis</name>
    <name type="common">Canine roundworm</name>
    <dbReference type="NCBI Taxonomy" id="6265"/>
    <lineage>
        <taxon>Eukaryota</taxon>
        <taxon>Metazoa</taxon>
        <taxon>Ecdysozoa</taxon>
        <taxon>Nematoda</taxon>
        <taxon>Chromadorea</taxon>
        <taxon>Rhabditida</taxon>
        <taxon>Spirurina</taxon>
        <taxon>Ascaridomorpha</taxon>
        <taxon>Ascaridoidea</taxon>
        <taxon>Toxocaridae</taxon>
        <taxon>Toxocara</taxon>
    </lineage>
</organism>